<organism evidence="1 2">
    <name type="scientific">Plasmodium yoelii yoelii</name>
    <dbReference type="NCBI Taxonomy" id="73239"/>
    <lineage>
        <taxon>Eukaryota</taxon>
        <taxon>Sar</taxon>
        <taxon>Alveolata</taxon>
        <taxon>Apicomplexa</taxon>
        <taxon>Aconoidasida</taxon>
        <taxon>Haemosporida</taxon>
        <taxon>Plasmodiidae</taxon>
        <taxon>Plasmodium</taxon>
        <taxon>Plasmodium (Vinckeia)</taxon>
    </lineage>
</organism>
<protein>
    <submittedName>
        <fullName evidence="1">Uncharacterized protein</fullName>
    </submittedName>
</protein>
<accession>Q7RP83</accession>
<name>Q7RP83_PLAYO</name>
<evidence type="ECO:0000313" key="1">
    <source>
        <dbReference type="EMBL" id="EAA20923.1"/>
    </source>
</evidence>
<proteinExistence type="predicted"/>
<comment type="caution">
    <text evidence="1">The sequence shown here is derived from an EMBL/GenBank/DDBJ whole genome shotgun (WGS) entry which is preliminary data.</text>
</comment>
<gene>
    <name evidence="1" type="ORF">PY01576</name>
</gene>
<dbReference type="EMBL" id="AABL01000421">
    <property type="protein sequence ID" value="EAA20923.1"/>
    <property type="molecule type" value="Genomic_DNA"/>
</dbReference>
<dbReference type="InParanoid" id="Q7RP83"/>
<dbReference type="AlphaFoldDB" id="Q7RP83"/>
<reference evidence="1 2" key="1">
    <citation type="journal article" date="2002" name="Nature">
        <title>Genome sequence and comparative analysis of the model rodent malaria parasite Plasmodium yoelii yoelii.</title>
        <authorList>
            <person name="Carlton J.M."/>
            <person name="Angiuoli S.V."/>
            <person name="Suh B.B."/>
            <person name="Kooij T.W."/>
            <person name="Pertea M."/>
            <person name="Silva J.C."/>
            <person name="Ermolaeva M.D."/>
            <person name="Allen J.E."/>
            <person name="Selengut J.D."/>
            <person name="Koo H.L."/>
            <person name="Peterson J.D."/>
            <person name="Pop M."/>
            <person name="Kosack D.S."/>
            <person name="Shumway M.F."/>
            <person name="Bidwell S.L."/>
            <person name="Shallom S.J."/>
            <person name="van Aken S.E."/>
            <person name="Riedmuller S.B."/>
            <person name="Feldblyum T.V."/>
            <person name="Cho J.K."/>
            <person name="Quackenbush J."/>
            <person name="Sedegah M."/>
            <person name="Shoaibi A."/>
            <person name="Cummings L.M."/>
            <person name="Florens L."/>
            <person name="Yates J.R."/>
            <person name="Raine J.D."/>
            <person name="Sinden R.E."/>
            <person name="Harris M.A."/>
            <person name="Cunningham D.A."/>
            <person name="Preiser P.R."/>
            <person name="Bergman L.W."/>
            <person name="Vaidya A.B."/>
            <person name="van Lin L.H."/>
            <person name="Janse C.J."/>
            <person name="Waters A.P."/>
            <person name="Smith H.O."/>
            <person name="White O.R."/>
            <person name="Salzberg S.L."/>
            <person name="Venter J.C."/>
            <person name="Fraser C.M."/>
            <person name="Hoffman S.L."/>
            <person name="Gardner M.J."/>
            <person name="Carucci D.J."/>
        </authorList>
    </citation>
    <scope>NUCLEOTIDE SEQUENCE [LARGE SCALE GENOMIC DNA]</scope>
    <source>
        <strain evidence="1 2">17XNL</strain>
    </source>
</reference>
<evidence type="ECO:0000313" key="2">
    <source>
        <dbReference type="Proteomes" id="UP000008553"/>
    </source>
</evidence>
<sequence>MLKNINMSNDRKMINKIFQLKRKKKKNSFYEHHIYCIPRNGNIFFPRHKNVGHPKKKEIKF</sequence>
<dbReference type="Proteomes" id="UP000008553">
    <property type="component" value="Unassembled WGS sequence"/>
</dbReference>
<keyword evidence="2" id="KW-1185">Reference proteome</keyword>
<dbReference type="PaxDb" id="73239-Q7RP83"/>